<protein>
    <recommendedName>
        <fullName evidence="3">glycine--tRNA ligase</fullName>
        <ecNumber evidence="3">6.1.1.14</ecNumber>
    </recommendedName>
</protein>
<evidence type="ECO:0000256" key="9">
    <source>
        <dbReference type="ARBA" id="ARBA00023146"/>
    </source>
</evidence>
<sequence length="694" mass="76530">MNNQFIFEIGSEEIPAGYLLPALRSLQENFAAALLEMELKHGEIKGAVTPRRLTISVDDLASRQPDKTEEITGPPKKAAFDAEGQPTKAALGFVKSRGASLADIQIVNTARGEYLMIRQERRGRATRELLSSLLPELIKSISFPKSMRWGASRISFARPIQWLMALYDGEVVPCTVEGAGATGSLTYGHRFMAPQAIEVKNYDQYIAALREHHVLADPEERKAAVLAEITRAAEGSGGTILTDAELMETVANLVESPHAIRGTFDKKFLELPKDALITSMREHQKYFAIVDDSGRLLADFVAVNNTKVKDDVVGAEGHQRVLRARLEDGLFFFREDQRRKLEERVADLDGIIFQAQLGTMREKTIRVQALAEKIAAIIAPELTRTVSRAAYLSKADLITEMVNEFPTLQGLMGRDYALLDGESAETAQAIAEHYMPVRADSPLPGSLAGAVVSMADRLDTLAGCFGIGQRPSGTTDPFGLRRQALGLIHIILQRNLSLPLIDCLNEALRLYGDKLTVEPAEAQAQALDFIKGRFVNDQNRQGRAAEAVLAAVSVSFADIVDCQCRLEALIAISREDSFALLAGSFKRVMNIIKGHEAAEVNPELFETAAEENLYHRLQEVSALALPLLREQKYTEAMNVILKMKEPVDVFFDKVMVMTDDPAVRNNRLHLLTAIAELFLRVGDFSKMTAAVDKS</sequence>
<dbReference type="GO" id="GO:0006420">
    <property type="term" value="P:arginyl-tRNA aminoacylation"/>
    <property type="evidence" value="ECO:0007669"/>
    <property type="project" value="InterPro"/>
</dbReference>
<evidence type="ECO:0000256" key="7">
    <source>
        <dbReference type="ARBA" id="ARBA00022840"/>
    </source>
</evidence>
<evidence type="ECO:0000256" key="10">
    <source>
        <dbReference type="ARBA" id="ARBA00047937"/>
    </source>
</evidence>
<accession>A0A3B0VKR0</accession>
<evidence type="ECO:0000256" key="2">
    <source>
        <dbReference type="ARBA" id="ARBA00008226"/>
    </source>
</evidence>
<comment type="similarity">
    <text evidence="2">Belongs to the class-II aminoacyl-tRNA synthetase family.</text>
</comment>
<evidence type="ECO:0000256" key="1">
    <source>
        <dbReference type="ARBA" id="ARBA00004496"/>
    </source>
</evidence>
<dbReference type="InterPro" id="IPR015944">
    <property type="entry name" value="Gly-tRNA-synth_bsu"/>
</dbReference>
<evidence type="ECO:0000256" key="6">
    <source>
        <dbReference type="ARBA" id="ARBA00022741"/>
    </source>
</evidence>
<organism evidence="13">
    <name type="scientific">hydrothermal vent metagenome</name>
    <dbReference type="NCBI Taxonomy" id="652676"/>
    <lineage>
        <taxon>unclassified sequences</taxon>
        <taxon>metagenomes</taxon>
        <taxon>ecological metagenomes</taxon>
    </lineage>
</organism>
<dbReference type="GO" id="GO:0005524">
    <property type="term" value="F:ATP binding"/>
    <property type="evidence" value="ECO:0007669"/>
    <property type="project" value="UniProtKB-KW"/>
</dbReference>
<comment type="catalytic activity">
    <reaction evidence="10">
        <text>tRNA(Gly) + glycine + ATP = glycyl-tRNA(Gly) + AMP + diphosphate</text>
        <dbReference type="Rhea" id="RHEA:16013"/>
        <dbReference type="Rhea" id="RHEA-COMP:9664"/>
        <dbReference type="Rhea" id="RHEA-COMP:9683"/>
        <dbReference type="ChEBI" id="CHEBI:30616"/>
        <dbReference type="ChEBI" id="CHEBI:33019"/>
        <dbReference type="ChEBI" id="CHEBI:57305"/>
        <dbReference type="ChEBI" id="CHEBI:78442"/>
        <dbReference type="ChEBI" id="CHEBI:78522"/>
        <dbReference type="ChEBI" id="CHEBI:456215"/>
        <dbReference type="EC" id="6.1.1.14"/>
    </reaction>
</comment>
<dbReference type="InterPro" id="IPR008909">
    <property type="entry name" value="DALR_anticod-bd"/>
</dbReference>
<dbReference type="GO" id="GO:0004814">
    <property type="term" value="F:arginine-tRNA ligase activity"/>
    <property type="evidence" value="ECO:0007669"/>
    <property type="project" value="InterPro"/>
</dbReference>
<dbReference type="AlphaFoldDB" id="A0A3B0VKR0"/>
<dbReference type="SUPFAM" id="SSF109604">
    <property type="entry name" value="HD-domain/PDEase-like"/>
    <property type="match status" value="1"/>
</dbReference>
<evidence type="ECO:0000256" key="5">
    <source>
        <dbReference type="ARBA" id="ARBA00022598"/>
    </source>
</evidence>
<dbReference type="GO" id="GO:0006426">
    <property type="term" value="P:glycyl-tRNA aminoacylation"/>
    <property type="evidence" value="ECO:0007669"/>
    <property type="project" value="InterPro"/>
</dbReference>
<dbReference type="Pfam" id="PF05746">
    <property type="entry name" value="DALR_1"/>
    <property type="match status" value="1"/>
</dbReference>
<gene>
    <name evidence="13" type="ORF">MNBD_DELTA03-179</name>
</gene>
<proteinExistence type="inferred from homology"/>
<name>A0A3B0VKR0_9ZZZZ</name>
<keyword evidence="4" id="KW-0963">Cytoplasm</keyword>
<dbReference type="GO" id="GO:0005829">
    <property type="term" value="C:cytosol"/>
    <property type="evidence" value="ECO:0007669"/>
    <property type="project" value="TreeGrafter"/>
</dbReference>
<evidence type="ECO:0000256" key="8">
    <source>
        <dbReference type="ARBA" id="ARBA00022917"/>
    </source>
</evidence>
<dbReference type="HAMAP" id="MF_00255">
    <property type="entry name" value="Gly_tRNA_synth_beta"/>
    <property type="match status" value="1"/>
</dbReference>
<keyword evidence="9 13" id="KW-0030">Aminoacyl-tRNA synthetase</keyword>
<evidence type="ECO:0000256" key="4">
    <source>
        <dbReference type="ARBA" id="ARBA00022490"/>
    </source>
</evidence>
<evidence type="ECO:0000313" key="13">
    <source>
        <dbReference type="EMBL" id="VAW37419.1"/>
    </source>
</evidence>
<dbReference type="EC" id="6.1.1.14" evidence="3"/>
<dbReference type="EMBL" id="UOEX01000210">
    <property type="protein sequence ID" value="VAW37419.1"/>
    <property type="molecule type" value="Genomic_DNA"/>
</dbReference>
<comment type="subcellular location">
    <subcellularLocation>
        <location evidence="1">Cytoplasm</location>
    </subcellularLocation>
</comment>
<dbReference type="PANTHER" id="PTHR30075">
    <property type="entry name" value="GLYCYL-TRNA SYNTHETASE"/>
    <property type="match status" value="1"/>
</dbReference>
<keyword evidence="5 13" id="KW-0436">Ligase</keyword>
<dbReference type="NCBIfam" id="TIGR00211">
    <property type="entry name" value="glyS"/>
    <property type="match status" value="1"/>
</dbReference>
<evidence type="ECO:0000256" key="3">
    <source>
        <dbReference type="ARBA" id="ARBA00012829"/>
    </source>
</evidence>
<keyword evidence="8" id="KW-0648">Protein biosynthesis</keyword>
<feature type="region of interest" description="Disordered" evidence="11">
    <location>
        <begin position="63"/>
        <end position="82"/>
    </location>
</feature>
<evidence type="ECO:0000259" key="12">
    <source>
        <dbReference type="Pfam" id="PF05746"/>
    </source>
</evidence>
<dbReference type="PANTHER" id="PTHR30075:SF2">
    <property type="entry name" value="GLYCINE--TRNA LIGASE, CHLOROPLASTIC_MITOCHONDRIAL 2"/>
    <property type="match status" value="1"/>
</dbReference>
<reference evidence="13" key="1">
    <citation type="submission" date="2018-06" db="EMBL/GenBank/DDBJ databases">
        <authorList>
            <person name="Zhirakovskaya E."/>
        </authorList>
    </citation>
    <scope>NUCLEOTIDE SEQUENCE</scope>
</reference>
<dbReference type="PRINTS" id="PR01045">
    <property type="entry name" value="TRNASYNTHGB"/>
</dbReference>
<dbReference type="Pfam" id="PF02092">
    <property type="entry name" value="tRNA_synt_2f"/>
    <property type="match status" value="1"/>
</dbReference>
<feature type="domain" description="DALR anticodon binding" evidence="12">
    <location>
        <begin position="586"/>
        <end position="677"/>
    </location>
</feature>
<dbReference type="InterPro" id="IPR006194">
    <property type="entry name" value="Gly-tRNA-synth_heterodimer"/>
</dbReference>
<evidence type="ECO:0000256" key="11">
    <source>
        <dbReference type="SAM" id="MobiDB-lite"/>
    </source>
</evidence>
<dbReference type="GO" id="GO:0004820">
    <property type="term" value="F:glycine-tRNA ligase activity"/>
    <property type="evidence" value="ECO:0007669"/>
    <property type="project" value="UniProtKB-EC"/>
</dbReference>
<keyword evidence="7" id="KW-0067">ATP-binding</keyword>
<keyword evidence="6" id="KW-0547">Nucleotide-binding</keyword>
<dbReference type="PROSITE" id="PS50861">
    <property type="entry name" value="AA_TRNA_LIGASE_II_GLYAB"/>
    <property type="match status" value="1"/>
</dbReference>